<dbReference type="EMBL" id="MN740355">
    <property type="protein sequence ID" value="QHU02203.1"/>
    <property type="molecule type" value="Genomic_DNA"/>
</dbReference>
<name>A0A6C0JA93_9ZZZZ</name>
<dbReference type="AlphaFoldDB" id="A0A6C0JA93"/>
<sequence length="410" mass="48499">MSNTASYKPNEYATLSKLIKDKKYADDKYISVKKMGHLYVLKYVKNKLTTENINSLGLFRSIIVDEEGNIASFAPPKSVNFDIFSQSNEYDECHIQHFPEGTMVNVFFDKHTDDWEISTRSTIGAKCNFNIDSNITYRYMFLDAMNNTGLEFDHLDKTFCYSFVLQHPKNRIVVPITQPSIILTNKYKIENNQVYNNNITSPHFTKLTMYPITDETFSTSLNYTGHSWKDIDDHFFSSNLPYQLQGVVIYNNKGERTKIRNTNYEQVKHLRGNSPKLQYQYYHLRQQGGVVDFLKYYPEHKQEFSDFRRDVHKYTAQLYQNYINCFIKKQKTLKEYPYQFKTHMYKLQELYINELKLDGKFVNKGVVIEYINTLPPPRLMHSINYIKKQFDKDQKIVTSDLKVIMKSEIQ</sequence>
<proteinExistence type="predicted"/>
<reference evidence="1" key="1">
    <citation type="journal article" date="2020" name="Nature">
        <title>Giant virus diversity and host interactions through global metagenomics.</title>
        <authorList>
            <person name="Schulz F."/>
            <person name="Roux S."/>
            <person name="Paez-Espino D."/>
            <person name="Jungbluth S."/>
            <person name="Walsh D.A."/>
            <person name="Denef V.J."/>
            <person name="McMahon K.D."/>
            <person name="Konstantinidis K.T."/>
            <person name="Eloe-Fadrosh E.A."/>
            <person name="Kyrpides N.C."/>
            <person name="Woyke T."/>
        </authorList>
    </citation>
    <scope>NUCLEOTIDE SEQUENCE</scope>
    <source>
        <strain evidence="1">GVMAG-M-3300025880-75</strain>
    </source>
</reference>
<evidence type="ECO:0000313" key="1">
    <source>
        <dbReference type="EMBL" id="QHU02203.1"/>
    </source>
</evidence>
<protein>
    <submittedName>
        <fullName evidence="1">Uncharacterized protein</fullName>
    </submittedName>
</protein>
<organism evidence="1">
    <name type="scientific">viral metagenome</name>
    <dbReference type="NCBI Taxonomy" id="1070528"/>
    <lineage>
        <taxon>unclassified sequences</taxon>
        <taxon>metagenomes</taxon>
        <taxon>organismal metagenomes</taxon>
    </lineage>
</organism>
<accession>A0A6C0JA93</accession>